<name>A0A7W2ACI9_9GAMM</name>
<organism evidence="1 2">
    <name type="scientific">Marinobacterium marinum</name>
    <dbReference type="NCBI Taxonomy" id="2756129"/>
    <lineage>
        <taxon>Bacteria</taxon>
        <taxon>Pseudomonadati</taxon>
        <taxon>Pseudomonadota</taxon>
        <taxon>Gammaproteobacteria</taxon>
        <taxon>Oceanospirillales</taxon>
        <taxon>Oceanospirillaceae</taxon>
        <taxon>Marinobacterium</taxon>
    </lineage>
</organism>
<keyword evidence="2" id="KW-1185">Reference proteome</keyword>
<sequence>MESLRNLTLFCVGLSGAEKEKLLSVLVLAEIRLRSVWALQEQPEGADAYLCKANDKVTEHPGVLIRYRAPDSEQNPTTEEGVFQLGIDASGVPMFSELVAVLNQADAWLAARPEKPEPVEPVRVENDQSRDEIPSLAETENTAVAVRSVEEIPTLEPVSEPIVIPDLPDEIMDSMMSEFMETSRKIPFLDLIAEYVQDLRVEYPYHKILLQSGEVILFDLDQGKFYSTVEIQNFLDRKGDNKTSYISALDRQEFLAELNKQDYFERPFSNLRWFLALFSNVGSLDIDIDNQAFILTGWPSTDLPGLNRAHLKLSAFMLAKKASIAEISAETGFDVALIQSFVEACHHEGLIQANREPEEKSYSVPQKNKGFWGGVLRKIKW</sequence>
<evidence type="ECO:0000313" key="2">
    <source>
        <dbReference type="Proteomes" id="UP000538931"/>
    </source>
</evidence>
<dbReference type="Proteomes" id="UP000538931">
    <property type="component" value="Unassembled WGS sequence"/>
</dbReference>
<accession>A0A7W2ACI9</accession>
<dbReference type="EMBL" id="JACEMT010000052">
    <property type="protein sequence ID" value="MBA4503175.1"/>
    <property type="molecule type" value="Genomic_DNA"/>
</dbReference>
<protein>
    <submittedName>
        <fullName evidence="1">Uncharacterized protein</fullName>
    </submittedName>
</protein>
<gene>
    <name evidence="1" type="ORF">H1S06_12480</name>
</gene>
<comment type="caution">
    <text evidence="1">The sequence shown here is derived from an EMBL/GenBank/DDBJ whole genome shotgun (WGS) entry which is preliminary data.</text>
</comment>
<reference evidence="1 2" key="1">
    <citation type="submission" date="2020-07" db="EMBL/GenBank/DDBJ databases">
        <title>Bacterium isolated from marien macroalgae.</title>
        <authorList>
            <person name="Zhu K."/>
            <person name="Lu D."/>
            <person name="Du Z."/>
        </authorList>
    </citation>
    <scope>NUCLEOTIDE SEQUENCE [LARGE SCALE GENOMIC DNA]</scope>
    <source>
        <strain evidence="1 2">3-1745</strain>
    </source>
</reference>
<evidence type="ECO:0000313" key="1">
    <source>
        <dbReference type="EMBL" id="MBA4503175.1"/>
    </source>
</evidence>
<dbReference type="RefSeq" id="WP_181740690.1">
    <property type="nucleotide sequence ID" value="NZ_JACEMT010000052.1"/>
</dbReference>
<dbReference type="AlphaFoldDB" id="A0A7W2ACI9"/>
<proteinExistence type="predicted"/>